<reference evidence="1 2" key="1">
    <citation type="journal article" date="2024" name="G3 (Bethesda)">
        <title>Genome assembly of Hibiscus sabdariffa L. provides insights into metabolisms of medicinal natural products.</title>
        <authorList>
            <person name="Kim T."/>
        </authorList>
    </citation>
    <scope>NUCLEOTIDE SEQUENCE [LARGE SCALE GENOMIC DNA]</scope>
    <source>
        <strain evidence="1">TK-2024</strain>
        <tissue evidence="1">Old leaves</tissue>
    </source>
</reference>
<name>A0ABR2E899_9ROSI</name>
<evidence type="ECO:0000313" key="1">
    <source>
        <dbReference type="EMBL" id="KAK8554231.1"/>
    </source>
</evidence>
<dbReference type="EMBL" id="JBBPBM010000019">
    <property type="protein sequence ID" value="KAK8554231.1"/>
    <property type="molecule type" value="Genomic_DNA"/>
</dbReference>
<proteinExistence type="predicted"/>
<keyword evidence="2" id="KW-1185">Reference proteome</keyword>
<dbReference type="Proteomes" id="UP001472677">
    <property type="component" value="Unassembled WGS sequence"/>
</dbReference>
<organism evidence="1 2">
    <name type="scientific">Hibiscus sabdariffa</name>
    <name type="common">roselle</name>
    <dbReference type="NCBI Taxonomy" id="183260"/>
    <lineage>
        <taxon>Eukaryota</taxon>
        <taxon>Viridiplantae</taxon>
        <taxon>Streptophyta</taxon>
        <taxon>Embryophyta</taxon>
        <taxon>Tracheophyta</taxon>
        <taxon>Spermatophyta</taxon>
        <taxon>Magnoliopsida</taxon>
        <taxon>eudicotyledons</taxon>
        <taxon>Gunneridae</taxon>
        <taxon>Pentapetalae</taxon>
        <taxon>rosids</taxon>
        <taxon>malvids</taxon>
        <taxon>Malvales</taxon>
        <taxon>Malvaceae</taxon>
        <taxon>Malvoideae</taxon>
        <taxon>Hibiscus</taxon>
    </lineage>
</organism>
<protein>
    <submittedName>
        <fullName evidence="1">Uncharacterized protein</fullName>
    </submittedName>
</protein>
<gene>
    <name evidence="1" type="ORF">V6N12_031200</name>
</gene>
<accession>A0ABR2E899</accession>
<sequence>MVVVLLSGSDGGVNLLLRLFPINGEALVSALRFETHTSPSSPSPFSGVLSLLVRCTPTLLVGLVCACFSCFVVIQGISGSISSEIVCLVSVKFSQWLS</sequence>
<evidence type="ECO:0000313" key="2">
    <source>
        <dbReference type="Proteomes" id="UP001472677"/>
    </source>
</evidence>
<comment type="caution">
    <text evidence="1">The sequence shown here is derived from an EMBL/GenBank/DDBJ whole genome shotgun (WGS) entry which is preliminary data.</text>
</comment>